<evidence type="ECO:0000313" key="2">
    <source>
        <dbReference type="EMBL" id="EFG10403.1"/>
    </source>
</evidence>
<feature type="compositionally biased region" description="Basic and acidic residues" evidence="1">
    <location>
        <begin position="17"/>
        <end position="32"/>
    </location>
</feature>
<feature type="compositionally biased region" description="Basic residues" evidence="1">
    <location>
        <begin position="99"/>
        <end position="112"/>
    </location>
</feature>
<dbReference type="GO" id="GO:0004502">
    <property type="term" value="F:kynurenine 3-monooxygenase activity"/>
    <property type="evidence" value="ECO:0007669"/>
    <property type="project" value="UniProtKB-EC"/>
</dbReference>
<evidence type="ECO:0000313" key="3">
    <source>
        <dbReference type="Proteomes" id="UP000002357"/>
    </source>
</evidence>
<dbReference type="EC" id="1.14.13.9" evidence="2"/>
<reference evidence="2 3" key="1">
    <citation type="journal article" date="2010" name="Genome Biol. Evol.">
        <title>The sequence of a 1.8-mb bacterial linear plasmid reveals a rich evolutionary reservoir of secondary metabolic pathways.</title>
        <authorList>
            <person name="Medema M.H."/>
            <person name="Trefzer A."/>
            <person name="Kovalchuk A."/>
            <person name="van den Berg M."/>
            <person name="Mueller U."/>
            <person name="Heijne W."/>
            <person name="Wu L."/>
            <person name="Alam M.T."/>
            <person name="Ronning C.M."/>
            <person name="Nierman W.C."/>
            <person name="Bovenberg R.A.L."/>
            <person name="Breitling R."/>
            <person name="Takano E."/>
        </authorList>
    </citation>
    <scope>NUCLEOTIDE SEQUENCE [LARGE SCALE GENOMIC DNA]</scope>
    <source>
        <strain evidence="3">ATCC 27064 / DSM 738 / JCM 4710 / NBRC 13307 / NCIMB 12785 / NRRL 3585 / VKM Ac-602</strain>
    </source>
</reference>
<protein>
    <submittedName>
        <fullName evidence="2">Putative monooxygenase</fullName>
        <ecNumber evidence="2">1.14.13.9</ecNumber>
    </submittedName>
</protein>
<dbReference type="EMBL" id="CM000913">
    <property type="protein sequence ID" value="EFG10403.1"/>
    <property type="molecule type" value="Genomic_DNA"/>
</dbReference>
<dbReference type="OrthoDB" id="9782160at2"/>
<gene>
    <name evidence="2" type="ORF">SCLAV_5336</name>
</gene>
<evidence type="ECO:0000256" key="1">
    <source>
        <dbReference type="SAM" id="MobiDB-lite"/>
    </source>
</evidence>
<dbReference type="Gene3D" id="3.50.50.60">
    <property type="entry name" value="FAD/NAD(P)-binding domain"/>
    <property type="match status" value="1"/>
</dbReference>
<proteinExistence type="predicted"/>
<accession>E2PZE2</accession>
<name>E2PZE2_STRCL</name>
<feature type="compositionally biased region" description="Basic residues" evidence="1">
    <location>
        <begin position="76"/>
        <end position="89"/>
    </location>
</feature>
<keyword evidence="2" id="KW-0503">Monooxygenase</keyword>
<dbReference type="STRING" id="1901.BB341_02375"/>
<keyword evidence="3" id="KW-1185">Reference proteome</keyword>
<keyword evidence="2" id="KW-0560">Oxidoreductase</keyword>
<sequence length="123" mass="13305">MNVVVRAGTAGTGPVIRPDRGGHRVDAVERRGGPRGTKGPDAASTSGGPSERGRAASRDIGPLGEAPARAVPPRGRIVRHRGRVTRRPWRCCTGWPPTRRSHGRTRSIRRRTGTGSEIRRAHR</sequence>
<feature type="region of interest" description="Disordered" evidence="1">
    <location>
        <begin position="1"/>
        <end position="123"/>
    </location>
</feature>
<dbReference type="InterPro" id="IPR036188">
    <property type="entry name" value="FAD/NAD-bd_sf"/>
</dbReference>
<dbReference type="KEGG" id="sclf:BB341_02375"/>
<dbReference type="AlphaFoldDB" id="E2PZE2"/>
<organism evidence="2 3">
    <name type="scientific">Streptomyces clavuligerus</name>
    <dbReference type="NCBI Taxonomy" id="1901"/>
    <lineage>
        <taxon>Bacteria</taxon>
        <taxon>Bacillati</taxon>
        <taxon>Actinomycetota</taxon>
        <taxon>Actinomycetes</taxon>
        <taxon>Kitasatosporales</taxon>
        <taxon>Streptomycetaceae</taxon>
        <taxon>Streptomyces</taxon>
    </lineage>
</organism>
<dbReference type="Proteomes" id="UP000002357">
    <property type="component" value="Chromosome"/>
</dbReference>